<dbReference type="EMBL" id="JARHTQ010000010">
    <property type="protein sequence ID" value="MDF2257419.1"/>
    <property type="molecule type" value="Genomic_DNA"/>
</dbReference>
<dbReference type="PANTHER" id="PTHR35797:SF1">
    <property type="entry name" value="PROTEASE"/>
    <property type="match status" value="1"/>
</dbReference>
<proteinExistence type="predicted"/>
<dbReference type="GO" id="GO:0008237">
    <property type="term" value="F:metallopeptidase activity"/>
    <property type="evidence" value="ECO:0007669"/>
    <property type="project" value="UniProtKB-KW"/>
</dbReference>
<keyword evidence="2" id="KW-1133">Transmembrane helix</keyword>
<dbReference type="InterPro" id="IPR003675">
    <property type="entry name" value="Rce1/LyrA-like_dom"/>
</dbReference>
<reference evidence="4 5" key="1">
    <citation type="submission" date="2023-03" db="EMBL/GenBank/DDBJ databases">
        <title>Draft genome sequence of type strain Streptomyces ferralitis JCM 14344.</title>
        <authorList>
            <person name="Klaysubun C."/>
            <person name="Duangmal K."/>
        </authorList>
    </citation>
    <scope>NUCLEOTIDE SEQUENCE [LARGE SCALE GENOMIC DNA]</scope>
    <source>
        <strain evidence="4 5">JCM 14344</strain>
    </source>
</reference>
<feature type="transmembrane region" description="Helical" evidence="2">
    <location>
        <begin position="203"/>
        <end position="226"/>
    </location>
</feature>
<feature type="transmembrane region" description="Helical" evidence="2">
    <location>
        <begin position="232"/>
        <end position="253"/>
    </location>
</feature>
<protein>
    <submittedName>
        <fullName evidence="4">CPBP family intramembrane metalloprotease</fullName>
    </submittedName>
</protein>
<evidence type="ECO:0000313" key="5">
    <source>
        <dbReference type="Proteomes" id="UP001220022"/>
    </source>
</evidence>
<sequence length="336" mass="35678">MLRGRSPRHRKIARPAGTGTAPRSTTTAAVGNSPLGREHRRHEARAGLKTYFLYLVVLTALSDAGAIATGKELPWLLMEMWSPGAAAIITRAVRREGFSDVSFQLRSRGTLRMATLGALYPVAVAVVAYSVGWMTHLARLVAPANVLGVHFPAGMPAAAQVTLSVILVPLLGGLVNIVPVLGEELGWRGYMLTRLIDAEVPRPVLVGGLIWGLWHMPVIFGGVYLAKGGGQVAVVALLFLLSILTQNHLMAWLRLRTGSIWPSVAYHATWNAIIQGALDPATSGSHAWLFLGEQGVVLLAVNLAGVRLILSGRRGAVQIHGLTSSNGFPNGTGSAP</sequence>
<dbReference type="InterPro" id="IPR042150">
    <property type="entry name" value="MmRce1-like"/>
</dbReference>
<keyword evidence="4" id="KW-0645">Protease</keyword>
<organism evidence="4 5">
    <name type="scientific">Streptantibioticus ferralitis</name>
    <dbReference type="NCBI Taxonomy" id="236510"/>
    <lineage>
        <taxon>Bacteria</taxon>
        <taxon>Bacillati</taxon>
        <taxon>Actinomycetota</taxon>
        <taxon>Actinomycetes</taxon>
        <taxon>Kitasatosporales</taxon>
        <taxon>Streptomycetaceae</taxon>
        <taxon>Streptantibioticus</taxon>
    </lineage>
</organism>
<keyword evidence="5" id="KW-1185">Reference proteome</keyword>
<feature type="domain" description="CAAX prenyl protease 2/Lysostaphin resistance protein A-like" evidence="3">
    <location>
        <begin position="171"/>
        <end position="273"/>
    </location>
</feature>
<comment type="caution">
    <text evidence="4">The sequence shown here is derived from an EMBL/GenBank/DDBJ whole genome shotgun (WGS) entry which is preliminary data.</text>
</comment>
<dbReference type="Proteomes" id="UP001220022">
    <property type="component" value="Unassembled WGS sequence"/>
</dbReference>
<dbReference type="RefSeq" id="WP_275815385.1">
    <property type="nucleotide sequence ID" value="NZ_BAAANM010000001.1"/>
</dbReference>
<evidence type="ECO:0000313" key="4">
    <source>
        <dbReference type="EMBL" id="MDF2257419.1"/>
    </source>
</evidence>
<gene>
    <name evidence="4" type="ORF">P2L57_17310</name>
</gene>
<feature type="transmembrane region" description="Helical" evidence="2">
    <location>
        <begin position="114"/>
        <end position="137"/>
    </location>
</feature>
<keyword evidence="2" id="KW-0472">Membrane</keyword>
<evidence type="ECO:0000256" key="1">
    <source>
        <dbReference type="SAM" id="MobiDB-lite"/>
    </source>
</evidence>
<feature type="transmembrane region" description="Helical" evidence="2">
    <location>
        <begin position="157"/>
        <end position="182"/>
    </location>
</feature>
<dbReference type="Pfam" id="PF02517">
    <property type="entry name" value="Rce1-like"/>
    <property type="match status" value="1"/>
</dbReference>
<dbReference type="PANTHER" id="PTHR35797">
    <property type="entry name" value="PROTEASE-RELATED"/>
    <property type="match status" value="1"/>
</dbReference>
<feature type="compositionally biased region" description="Basic residues" evidence="1">
    <location>
        <begin position="1"/>
        <end position="13"/>
    </location>
</feature>
<evidence type="ECO:0000256" key="2">
    <source>
        <dbReference type="SAM" id="Phobius"/>
    </source>
</evidence>
<feature type="compositionally biased region" description="Polar residues" evidence="1">
    <location>
        <begin position="21"/>
        <end position="30"/>
    </location>
</feature>
<keyword evidence="4" id="KW-0482">Metalloprotease</keyword>
<evidence type="ECO:0000259" key="3">
    <source>
        <dbReference type="Pfam" id="PF02517"/>
    </source>
</evidence>
<keyword evidence="2" id="KW-0812">Transmembrane</keyword>
<feature type="region of interest" description="Disordered" evidence="1">
    <location>
        <begin position="1"/>
        <end position="40"/>
    </location>
</feature>
<keyword evidence="4" id="KW-0378">Hydrolase</keyword>
<accession>A0ABT5Z0Q9</accession>
<name>A0ABT5Z0Q9_9ACTN</name>